<protein>
    <submittedName>
        <fullName evidence="1">Uncharacterized protein</fullName>
    </submittedName>
</protein>
<keyword evidence="2" id="KW-1185">Reference proteome</keyword>
<reference evidence="1 2" key="1">
    <citation type="submission" date="2018-11" db="EMBL/GenBank/DDBJ databases">
        <authorList>
            <consortium name="Pathogen Informatics"/>
        </authorList>
    </citation>
    <scope>NUCLEOTIDE SEQUENCE [LARGE SCALE GENOMIC DNA]</scope>
</reference>
<evidence type="ECO:0000313" key="1">
    <source>
        <dbReference type="EMBL" id="VDN09989.1"/>
    </source>
</evidence>
<name>A0A3P7NKT3_DIBLA</name>
<organism evidence="1 2">
    <name type="scientific">Dibothriocephalus latus</name>
    <name type="common">Fish tapeworm</name>
    <name type="synonym">Diphyllobothrium latum</name>
    <dbReference type="NCBI Taxonomy" id="60516"/>
    <lineage>
        <taxon>Eukaryota</taxon>
        <taxon>Metazoa</taxon>
        <taxon>Spiralia</taxon>
        <taxon>Lophotrochozoa</taxon>
        <taxon>Platyhelminthes</taxon>
        <taxon>Cestoda</taxon>
        <taxon>Eucestoda</taxon>
        <taxon>Diphyllobothriidea</taxon>
        <taxon>Diphyllobothriidae</taxon>
        <taxon>Dibothriocephalus</taxon>
    </lineage>
</organism>
<dbReference type="AlphaFoldDB" id="A0A3P7NKT3"/>
<accession>A0A3P7NKT3</accession>
<dbReference type="Proteomes" id="UP000281553">
    <property type="component" value="Unassembled WGS sequence"/>
</dbReference>
<dbReference type="EMBL" id="UYRU01048219">
    <property type="protein sequence ID" value="VDN09989.1"/>
    <property type="molecule type" value="Genomic_DNA"/>
</dbReference>
<evidence type="ECO:0000313" key="2">
    <source>
        <dbReference type="Proteomes" id="UP000281553"/>
    </source>
</evidence>
<sequence length="142" mass="15513">MSTLCRVFVTPKPPLPGKSTRDDLGRLRLLYLAAFPGWPSDLTDGVLAAQFRAGALDDNFCHKLTKKPKIPSEDLLIFVQQYEEQFRLSLTTPFFLCIGRSVKGDLLGGDPNLSKFYAAAPGTLDSCSLNSDCVPPCADCDI</sequence>
<gene>
    <name evidence="1" type="ORF">DILT_LOCUS5820</name>
</gene>
<proteinExistence type="predicted"/>